<dbReference type="GO" id="GO:0008757">
    <property type="term" value="F:S-adenosylmethionine-dependent methyltransferase activity"/>
    <property type="evidence" value="ECO:0007669"/>
    <property type="project" value="InterPro"/>
</dbReference>
<evidence type="ECO:0000256" key="2">
    <source>
        <dbReference type="ARBA" id="ARBA00022552"/>
    </source>
</evidence>
<dbReference type="InterPro" id="IPR058679">
    <property type="entry name" value="RlmG_N"/>
</dbReference>
<reference evidence="7 8" key="1">
    <citation type="submission" date="2016-10" db="EMBL/GenBank/DDBJ databases">
        <authorList>
            <person name="de Groot N.N."/>
        </authorList>
    </citation>
    <scope>NUCLEOTIDE SEQUENCE [LARGE SCALE GENOMIC DNA]</scope>
    <source>
        <strain evidence="7 8">DSM 16859</strain>
    </source>
</reference>
<evidence type="ECO:0000256" key="1">
    <source>
        <dbReference type="ARBA" id="ARBA00022490"/>
    </source>
</evidence>
<evidence type="ECO:0000259" key="5">
    <source>
        <dbReference type="Pfam" id="PF05175"/>
    </source>
</evidence>
<feature type="domain" description="Methyltransferase small" evidence="5">
    <location>
        <begin position="159"/>
        <end position="323"/>
    </location>
</feature>
<dbReference type="Proteomes" id="UP000198815">
    <property type="component" value="Unassembled WGS sequence"/>
</dbReference>
<feature type="domain" description="RlmG N-terminal" evidence="6">
    <location>
        <begin position="57"/>
        <end position="138"/>
    </location>
</feature>
<organism evidence="7 8">
    <name type="scientific">Propionibacterium cyclohexanicum</name>
    <dbReference type="NCBI Taxonomy" id="64702"/>
    <lineage>
        <taxon>Bacteria</taxon>
        <taxon>Bacillati</taxon>
        <taxon>Actinomycetota</taxon>
        <taxon>Actinomycetes</taxon>
        <taxon>Propionibacteriales</taxon>
        <taxon>Propionibacteriaceae</taxon>
        <taxon>Propionibacterium</taxon>
    </lineage>
</organism>
<name>A0A1H9RXG4_9ACTN</name>
<dbReference type="PANTHER" id="PTHR47816">
    <property type="entry name" value="RIBOSOMAL RNA SMALL SUBUNIT METHYLTRANSFERASE C"/>
    <property type="match status" value="1"/>
</dbReference>
<dbReference type="InterPro" id="IPR029063">
    <property type="entry name" value="SAM-dependent_MTases_sf"/>
</dbReference>
<dbReference type="Pfam" id="PF26049">
    <property type="entry name" value="RLMG_N"/>
    <property type="match status" value="1"/>
</dbReference>
<dbReference type="GO" id="GO:0006364">
    <property type="term" value="P:rRNA processing"/>
    <property type="evidence" value="ECO:0007669"/>
    <property type="project" value="UniProtKB-KW"/>
</dbReference>
<dbReference type="AlphaFoldDB" id="A0A1H9RXG4"/>
<evidence type="ECO:0000256" key="4">
    <source>
        <dbReference type="ARBA" id="ARBA00022679"/>
    </source>
</evidence>
<accession>A0A1H9RXG4</accession>
<dbReference type="CDD" id="cd02440">
    <property type="entry name" value="AdoMet_MTases"/>
    <property type="match status" value="1"/>
</dbReference>
<dbReference type="GO" id="GO:0032259">
    <property type="term" value="P:methylation"/>
    <property type="evidence" value="ECO:0007669"/>
    <property type="project" value="UniProtKB-KW"/>
</dbReference>
<dbReference type="STRING" id="64702.SAMN05443377_11011"/>
<dbReference type="InterPro" id="IPR007848">
    <property type="entry name" value="Small_mtfrase_dom"/>
</dbReference>
<dbReference type="GO" id="GO:0003676">
    <property type="term" value="F:nucleic acid binding"/>
    <property type="evidence" value="ECO:0007669"/>
    <property type="project" value="InterPro"/>
</dbReference>
<dbReference type="RefSeq" id="WP_091969059.1">
    <property type="nucleotide sequence ID" value="NZ_FOGZ01000010.1"/>
</dbReference>
<dbReference type="EMBL" id="FOGZ01000010">
    <property type="protein sequence ID" value="SER77461.1"/>
    <property type="molecule type" value="Genomic_DNA"/>
</dbReference>
<dbReference type="PANTHER" id="PTHR47816:SF5">
    <property type="entry name" value="RIBOSOMAL RNA LARGE SUBUNIT METHYLTRANSFERASE G"/>
    <property type="match status" value="1"/>
</dbReference>
<protein>
    <submittedName>
        <fullName evidence="7">16S rRNA (Guanine1207-N2)-methyltransferase</fullName>
    </submittedName>
</protein>
<keyword evidence="1" id="KW-0963">Cytoplasm</keyword>
<dbReference type="OrthoDB" id="29650at2"/>
<evidence type="ECO:0000256" key="3">
    <source>
        <dbReference type="ARBA" id="ARBA00022603"/>
    </source>
</evidence>
<dbReference type="GO" id="GO:0008170">
    <property type="term" value="F:N-methyltransferase activity"/>
    <property type="evidence" value="ECO:0007669"/>
    <property type="project" value="UniProtKB-ARBA"/>
</dbReference>
<keyword evidence="2" id="KW-0698">rRNA processing</keyword>
<evidence type="ECO:0000259" key="6">
    <source>
        <dbReference type="Pfam" id="PF26049"/>
    </source>
</evidence>
<proteinExistence type="predicted"/>
<dbReference type="Gene3D" id="3.40.50.150">
    <property type="entry name" value="Vaccinia Virus protein VP39"/>
    <property type="match status" value="2"/>
</dbReference>
<keyword evidence="8" id="KW-1185">Reference proteome</keyword>
<sequence length="334" mass="35971">MDPVERIIVEQSPDVAHHLLVIDAPGLVEAAGELAGRVSIWCDDRRDADLLPAEMLVDSLDEKTLAGVDLVWMRLPKALSALDEYAELISAHADQNVHVIAAARAKNLNRSMNEVLAKHFKGVSASLGKYKCRALRATGAGRSRLSWPRERVHPDLGIGVMAHGAVFATNKVDDGTRLLAARCPDLHGDVLVDFGCGSGILATLLARANRSSQVYGIDTSQAAVASTLATAEANGERVEAHWSDRLEGLDDGSVDVVVMNPPFHRGIAKDSEPALEMFAESGRVLRPGGELWCVYNSHLPWKARLTAAVGMTTVVEQNPFYTLTRCVARGTVTA</sequence>
<dbReference type="InterPro" id="IPR046977">
    <property type="entry name" value="RsmC/RlmG"/>
</dbReference>
<keyword evidence="4 7" id="KW-0808">Transferase</keyword>
<evidence type="ECO:0000313" key="7">
    <source>
        <dbReference type="EMBL" id="SER77461.1"/>
    </source>
</evidence>
<keyword evidence="3 7" id="KW-0489">Methyltransferase</keyword>
<dbReference type="InterPro" id="IPR002052">
    <property type="entry name" value="DNA_methylase_N6_adenine_CS"/>
</dbReference>
<dbReference type="SUPFAM" id="SSF53335">
    <property type="entry name" value="S-adenosyl-L-methionine-dependent methyltransferases"/>
    <property type="match status" value="1"/>
</dbReference>
<evidence type="ECO:0000313" key="8">
    <source>
        <dbReference type="Proteomes" id="UP000198815"/>
    </source>
</evidence>
<dbReference type="Pfam" id="PF05175">
    <property type="entry name" value="MTS"/>
    <property type="match status" value="1"/>
</dbReference>
<dbReference type="PROSITE" id="PS00092">
    <property type="entry name" value="N6_MTASE"/>
    <property type="match status" value="1"/>
</dbReference>
<gene>
    <name evidence="7" type="ORF">SAMN05443377_11011</name>
</gene>